<gene>
    <name evidence="1" type="ORF">BDD14_6020</name>
</gene>
<name>A0A4Q7YFZ2_9BACT</name>
<evidence type="ECO:0000313" key="1">
    <source>
        <dbReference type="EMBL" id="RZU35255.1"/>
    </source>
</evidence>
<dbReference type="AlphaFoldDB" id="A0A4Q7YFZ2"/>
<proteinExistence type="predicted"/>
<accession>A0A4Q7YFZ2</accession>
<organism evidence="1 2">
    <name type="scientific">Edaphobacter modestus</name>
    <dbReference type="NCBI Taxonomy" id="388466"/>
    <lineage>
        <taxon>Bacteria</taxon>
        <taxon>Pseudomonadati</taxon>
        <taxon>Acidobacteriota</taxon>
        <taxon>Terriglobia</taxon>
        <taxon>Terriglobales</taxon>
        <taxon>Acidobacteriaceae</taxon>
        <taxon>Edaphobacter</taxon>
    </lineage>
</organism>
<evidence type="ECO:0000313" key="2">
    <source>
        <dbReference type="Proteomes" id="UP000292958"/>
    </source>
</evidence>
<keyword evidence="2" id="KW-1185">Reference proteome</keyword>
<reference evidence="1 2" key="1">
    <citation type="submission" date="2019-02" db="EMBL/GenBank/DDBJ databases">
        <title>Genomic Encyclopedia of Archaeal and Bacterial Type Strains, Phase II (KMG-II): from individual species to whole genera.</title>
        <authorList>
            <person name="Goeker M."/>
        </authorList>
    </citation>
    <scope>NUCLEOTIDE SEQUENCE [LARGE SCALE GENOMIC DNA]</scope>
    <source>
        <strain evidence="1 2">DSM 18101</strain>
    </source>
</reference>
<comment type="caution">
    <text evidence="1">The sequence shown here is derived from an EMBL/GenBank/DDBJ whole genome shotgun (WGS) entry which is preliminary data.</text>
</comment>
<dbReference type="EMBL" id="SHKW01000003">
    <property type="protein sequence ID" value="RZU35255.1"/>
    <property type="molecule type" value="Genomic_DNA"/>
</dbReference>
<sequence>MDEPCNAPCTSTVYSLRVIRWATVLTPVLNSSGGGKRPQTAMAAFGSQAFGYCGRSSWHGRGSKYPSPSFDIRSSSAQCSMINVELPDCTPNLWLQDKRMAQGQPRAYERLSHQSLNRVTPKSGTPTVDADAHELRKMRRAADRVGPAVALEERTATGAGQCLIGVHPREQVGIQELER</sequence>
<dbReference type="Proteomes" id="UP000292958">
    <property type="component" value="Unassembled WGS sequence"/>
</dbReference>
<protein>
    <submittedName>
        <fullName evidence="1">Uncharacterized protein</fullName>
    </submittedName>
</protein>